<name>A0A8X6Q8F6_NEPPI</name>
<dbReference type="Proteomes" id="UP000887013">
    <property type="component" value="Unassembled WGS sequence"/>
</dbReference>
<dbReference type="OrthoDB" id="10481485at2759"/>
<comment type="caution">
    <text evidence="1">The sequence shown here is derived from an EMBL/GenBank/DDBJ whole genome shotgun (WGS) entry which is preliminary data.</text>
</comment>
<dbReference type="EMBL" id="BMAW01028096">
    <property type="protein sequence ID" value="GFU05661.1"/>
    <property type="molecule type" value="Genomic_DNA"/>
</dbReference>
<organism evidence="1 2">
    <name type="scientific">Nephila pilipes</name>
    <name type="common">Giant wood spider</name>
    <name type="synonym">Nephila maculata</name>
    <dbReference type="NCBI Taxonomy" id="299642"/>
    <lineage>
        <taxon>Eukaryota</taxon>
        <taxon>Metazoa</taxon>
        <taxon>Ecdysozoa</taxon>
        <taxon>Arthropoda</taxon>
        <taxon>Chelicerata</taxon>
        <taxon>Arachnida</taxon>
        <taxon>Araneae</taxon>
        <taxon>Araneomorphae</taxon>
        <taxon>Entelegynae</taxon>
        <taxon>Araneoidea</taxon>
        <taxon>Nephilidae</taxon>
        <taxon>Nephila</taxon>
    </lineage>
</organism>
<gene>
    <name evidence="1" type="ORF">NPIL_275511</name>
</gene>
<protein>
    <submittedName>
        <fullName evidence="1">Uncharacterized protein</fullName>
    </submittedName>
</protein>
<proteinExistence type="predicted"/>
<accession>A0A8X6Q8F6</accession>
<evidence type="ECO:0000313" key="2">
    <source>
        <dbReference type="Proteomes" id="UP000887013"/>
    </source>
</evidence>
<reference evidence="1" key="1">
    <citation type="submission" date="2020-08" db="EMBL/GenBank/DDBJ databases">
        <title>Multicomponent nature underlies the extraordinary mechanical properties of spider dragline silk.</title>
        <authorList>
            <person name="Kono N."/>
            <person name="Nakamura H."/>
            <person name="Mori M."/>
            <person name="Yoshida Y."/>
            <person name="Ohtoshi R."/>
            <person name="Malay A.D."/>
            <person name="Moran D.A.P."/>
            <person name="Tomita M."/>
            <person name="Numata K."/>
            <person name="Arakawa K."/>
        </authorList>
    </citation>
    <scope>NUCLEOTIDE SEQUENCE</scope>
</reference>
<evidence type="ECO:0000313" key="1">
    <source>
        <dbReference type="EMBL" id="GFU05661.1"/>
    </source>
</evidence>
<dbReference type="AlphaFoldDB" id="A0A8X6Q8F6"/>
<sequence length="130" mass="14920">MPFDPSTVRFTGECNRKWGYKRYRDLAMCFSLTGVTVSLLAHWPAEVLLPERNLFLFRKDFPEVELCTRQFRFLRFLFFPFGFFSRQLNCVVATSYRILHLLPGSLETSSVGRAFHGLPEIASDASSQGG</sequence>
<keyword evidence="2" id="KW-1185">Reference proteome</keyword>